<reference evidence="2" key="1">
    <citation type="journal article" date="2023" name="Front. Plant Sci.">
        <title>Chromosomal-level genome assembly of Melastoma candidum provides insights into trichome evolution.</title>
        <authorList>
            <person name="Zhong Y."/>
            <person name="Wu W."/>
            <person name="Sun C."/>
            <person name="Zou P."/>
            <person name="Liu Y."/>
            <person name="Dai S."/>
            <person name="Zhou R."/>
        </authorList>
    </citation>
    <scope>NUCLEOTIDE SEQUENCE [LARGE SCALE GENOMIC DNA]</scope>
</reference>
<accession>A0ACB9SDC7</accession>
<dbReference type="Proteomes" id="UP001057402">
    <property type="component" value="Chromosome 1"/>
</dbReference>
<dbReference type="EMBL" id="CM042880">
    <property type="protein sequence ID" value="KAI4388757.1"/>
    <property type="molecule type" value="Genomic_DNA"/>
</dbReference>
<proteinExistence type="predicted"/>
<comment type="caution">
    <text evidence="1">The sequence shown here is derived from an EMBL/GenBank/DDBJ whole genome shotgun (WGS) entry which is preliminary data.</text>
</comment>
<protein>
    <submittedName>
        <fullName evidence="1">Uncharacterized protein</fullName>
    </submittedName>
</protein>
<gene>
    <name evidence="1" type="ORF">MLD38_001060</name>
</gene>
<keyword evidence="2" id="KW-1185">Reference proteome</keyword>
<organism evidence="1 2">
    <name type="scientific">Melastoma candidum</name>
    <dbReference type="NCBI Taxonomy" id="119954"/>
    <lineage>
        <taxon>Eukaryota</taxon>
        <taxon>Viridiplantae</taxon>
        <taxon>Streptophyta</taxon>
        <taxon>Embryophyta</taxon>
        <taxon>Tracheophyta</taxon>
        <taxon>Spermatophyta</taxon>
        <taxon>Magnoliopsida</taxon>
        <taxon>eudicotyledons</taxon>
        <taxon>Gunneridae</taxon>
        <taxon>Pentapetalae</taxon>
        <taxon>rosids</taxon>
        <taxon>malvids</taxon>
        <taxon>Myrtales</taxon>
        <taxon>Melastomataceae</taxon>
        <taxon>Melastomatoideae</taxon>
        <taxon>Melastomateae</taxon>
        <taxon>Melastoma</taxon>
    </lineage>
</organism>
<evidence type="ECO:0000313" key="1">
    <source>
        <dbReference type="EMBL" id="KAI4388757.1"/>
    </source>
</evidence>
<name>A0ACB9SDC7_9MYRT</name>
<evidence type="ECO:0000313" key="2">
    <source>
        <dbReference type="Proteomes" id="UP001057402"/>
    </source>
</evidence>
<sequence length="88" mass="9375">MVRERLSTAGGGVAAVRVVTKEELPYGCPAFTCRLRICTHGRTRDVQCGGRRPGVSVALCDAWRLESGGFAWRLDVEAALSLAPAKGS</sequence>